<evidence type="ECO:0000256" key="1">
    <source>
        <dbReference type="SAM" id="MobiDB-lite"/>
    </source>
</evidence>
<feature type="compositionally biased region" description="Low complexity" evidence="1">
    <location>
        <begin position="378"/>
        <end position="400"/>
    </location>
</feature>
<dbReference type="Proteomes" id="UP000094819">
    <property type="component" value="Unassembled WGS sequence"/>
</dbReference>
<feature type="region of interest" description="Disordered" evidence="1">
    <location>
        <begin position="296"/>
        <end position="418"/>
    </location>
</feature>
<keyword evidence="3" id="KW-1185">Reference proteome</keyword>
<feature type="region of interest" description="Disordered" evidence="1">
    <location>
        <begin position="96"/>
        <end position="120"/>
    </location>
</feature>
<evidence type="ECO:0000313" key="3">
    <source>
        <dbReference type="Proteomes" id="UP000094819"/>
    </source>
</evidence>
<feature type="region of interest" description="Disordered" evidence="1">
    <location>
        <begin position="30"/>
        <end position="51"/>
    </location>
</feature>
<accession>A0A1E3K6I1</accession>
<dbReference type="OrthoDB" id="2573853at2759"/>
<dbReference type="AlphaFoldDB" id="A0A1E3K6I1"/>
<reference evidence="2 3" key="1">
    <citation type="submission" date="2016-06" db="EMBL/GenBank/DDBJ databases">
        <title>Evolution of pathogenesis and genome organization in the Tremellales.</title>
        <authorList>
            <person name="Cuomo C."/>
            <person name="Litvintseva A."/>
            <person name="Heitman J."/>
            <person name="Chen Y."/>
            <person name="Sun S."/>
            <person name="Springer D."/>
            <person name="Dromer F."/>
            <person name="Young S."/>
            <person name="Zeng Q."/>
            <person name="Chapman S."/>
            <person name="Gujja S."/>
            <person name="Saif S."/>
            <person name="Birren B."/>
        </authorList>
    </citation>
    <scope>NUCLEOTIDE SEQUENCE [LARGE SCALE GENOMIC DNA]</scope>
    <source>
        <strain evidence="2 3">CBS 7118</strain>
    </source>
</reference>
<proteinExistence type="predicted"/>
<dbReference type="GeneID" id="30189635"/>
<dbReference type="EMBL" id="AWGH01000001">
    <property type="protein sequence ID" value="ODO08689.1"/>
    <property type="molecule type" value="Genomic_DNA"/>
</dbReference>
<feature type="compositionally biased region" description="Polar residues" evidence="1">
    <location>
        <begin position="259"/>
        <end position="270"/>
    </location>
</feature>
<protein>
    <submittedName>
        <fullName evidence="2">Uncharacterized protein</fullName>
    </submittedName>
</protein>
<gene>
    <name evidence="2" type="ORF">L198_00422</name>
</gene>
<comment type="caution">
    <text evidence="2">The sequence shown here is derived from an EMBL/GenBank/DDBJ whole genome shotgun (WGS) entry which is preliminary data.</text>
</comment>
<name>A0A1E3K6I1_9TREE</name>
<organism evidence="2 3">
    <name type="scientific">Cryptococcus wingfieldii CBS 7118</name>
    <dbReference type="NCBI Taxonomy" id="1295528"/>
    <lineage>
        <taxon>Eukaryota</taxon>
        <taxon>Fungi</taxon>
        <taxon>Dikarya</taxon>
        <taxon>Basidiomycota</taxon>
        <taxon>Agaricomycotina</taxon>
        <taxon>Tremellomycetes</taxon>
        <taxon>Tremellales</taxon>
        <taxon>Cryptococcaceae</taxon>
        <taxon>Cryptococcus</taxon>
    </lineage>
</organism>
<feature type="region of interest" description="Disordered" evidence="1">
    <location>
        <begin position="248"/>
        <end position="270"/>
    </location>
</feature>
<feature type="compositionally biased region" description="Low complexity" evidence="1">
    <location>
        <begin position="248"/>
        <end position="258"/>
    </location>
</feature>
<dbReference type="RefSeq" id="XP_019035544.1">
    <property type="nucleotide sequence ID" value="XM_019172602.1"/>
</dbReference>
<evidence type="ECO:0000313" key="2">
    <source>
        <dbReference type="EMBL" id="ODO08689.1"/>
    </source>
</evidence>
<sequence length="418" mass="44938">MAFTFSFPAATTAASTEDFLFHTSLIPISPTAPHRSAPCPPKQPARKNGRHIPMKEPSQCGLFTVSEIPEVPADLSFDSDMSCDESMTDADLSILQTPSLSPEPRDAQRRFSWSSDGSEERQIVTPHLGMEGEDPFASWSTIPLEDKVDDEFEMVDAPSQPSFTPFAKGISRARRAPPPLTLTTRFSLPPSAAATPTLSGFPGSATSTVADVELLTPLSSVSTTSSLMPALPIVPAEQWTTQRVHSTFQTPTTPTFSSLGRSTQKRQSPTATVDLASALEELLTSCGEAVTTCSLTSPVSDSDDFESRSLRFPSARDINTPEKKTKRSAAPYAPRKPSRAHPHSQLPKRREAAELSSSPLEGDHSFLTCLARSQTPESGRSVKSARSAKSGSSVGSAGSGKLPGRKSLPMEWRYGQMI</sequence>